<evidence type="ECO:0000256" key="1">
    <source>
        <dbReference type="ARBA" id="ARBA00009762"/>
    </source>
</evidence>
<evidence type="ECO:0000256" key="10">
    <source>
        <dbReference type="SAM" id="MobiDB-lite"/>
    </source>
</evidence>
<dbReference type="OrthoDB" id="19606at2759"/>
<dbReference type="InterPro" id="IPR002755">
    <property type="entry name" value="DNA_primase_S"/>
</dbReference>
<dbReference type="PANTHER" id="PTHR10536">
    <property type="entry name" value="DNA PRIMASE SMALL SUBUNIT"/>
    <property type="match status" value="1"/>
</dbReference>
<keyword evidence="4 9" id="KW-0808">Transferase</keyword>
<dbReference type="RefSeq" id="XP_007913263.1">
    <property type="nucleotide sequence ID" value="XM_007915072.1"/>
</dbReference>
<reference evidence="12" key="1">
    <citation type="journal article" date="2013" name="Genome Announc.">
        <title>Draft genome sequence of the ascomycete Phaeoacremonium aleophilum strain UCR-PA7, a causal agent of the esca disease complex in grapevines.</title>
        <authorList>
            <person name="Blanco-Ulate B."/>
            <person name="Rolshausen P."/>
            <person name="Cantu D."/>
        </authorList>
    </citation>
    <scope>NUCLEOTIDE SEQUENCE [LARGE SCALE GENOMIC DNA]</scope>
    <source>
        <strain evidence="12">UCR-PA7</strain>
    </source>
</reference>
<protein>
    <recommendedName>
        <fullName evidence="9">DNA primase</fullName>
        <ecNumber evidence="9">2.7.7.-</ecNumber>
    </recommendedName>
</protein>
<keyword evidence="8" id="KW-0804">Transcription</keyword>
<name>R8BRI8_PHAM7</name>
<keyword evidence="6 9" id="KW-0235">DNA replication</keyword>
<evidence type="ECO:0000256" key="4">
    <source>
        <dbReference type="ARBA" id="ARBA00022679"/>
    </source>
</evidence>
<feature type="region of interest" description="Disordered" evidence="10">
    <location>
        <begin position="1"/>
        <end position="46"/>
    </location>
</feature>
<dbReference type="Proteomes" id="UP000014074">
    <property type="component" value="Unassembled WGS sequence"/>
</dbReference>
<gene>
    <name evidence="11" type="ORF">UCRPA7_2499</name>
</gene>
<dbReference type="GeneID" id="19322753"/>
<keyword evidence="12" id="KW-1185">Reference proteome</keyword>
<evidence type="ECO:0000256" key="8">
    <source>
        <dbReference type="ARBA" id="ARBA00023163"/>
    </source>
</evidence>
<dbReference type="HOGENOM" id="CLU_028288_1_0_1"/>
<evidence type="ECO:0000256" key="2">
    <source>
        <dbReference type="ARBA" id="ARBA00022478"/>
    </source>
</evidence>
<dbReference type="FunFam" id="3.90.920.10:FF:000002">
    <property type="entry name" value="DNA primase"/>
    <property type="match status" value="1"/>
</dbReference>
<evidence type="ECO:0000313" key="12">
    <source>
        <dbReference type="Proteomes" id="UP000014074"/>
    </source>
</evidence>
<dbReference type="KEGG" id="tmn:UCRPA7_2499"/>
<keyword evidence="5" id="KW-0548">Nucleotidyltransferase</keyword>
<keyword evidence="2 9" id="KW-0240">DNA-directed RNA polymerase</keyword>
<dbReference type="EMBL" id="KB932935">
    <property type="protein sequence ID" value="EOO01993.1"/>
    <property type="molecule type" value="Genomic_DNA"/>
</dbReference>
<accession>R8BRI8</accession>
<dbReference type="Gene3D" id="3.90.920.10">
    <property type="entry name" value="DNA primase, PRIM domain"/>
    <property type="match status" value="1"/>
</dbReference>
<sequence>MPHSLSPEAEASPSGDVQMESVTVDRESQRTEGDIPMAEASPPAVEDLDNDVKLDIKLDIKPEIKLDELFADVDSDEEFPSSAVVKDEPSSPSEPFSPLECVPFQVVKQAVSAWLNHSPTPTSDFGHREFAFTLQNDAYLRYQSFPTSDLLRKDVLRLMPSRFEIGPVYNTNPRDRKTLRNTSSFKPLSKELCFDIDLTDYDDIRTCCDKANICNKCWQFMTMAIKVVDVALRDDFGFKHIMWVYSGRRGAHAWVCDKKARNMDDQKRKAIAGYLEVIKGGSQSGKKVNVRRPLHPHLTRSLDILKTHFQDDVLDIQNPWESADQAEKLLQLLPDKNLNDSLRKKWDSSPGRASTSKWADIDTLAKTGASKNLDSKALLEAKQDIVLEYTYPRLDIEVSKKLNHLLKSPFVVHPGTGRVCVPIDTKSLEDFDPLGVPTVQSLLQEIDQWKEEEESSGKSIQDWEKTSLKPYVEQFRSFVLGLMKDERNVKVKRERAEPESMEF</sequence>
<dbReference type="InterPro" id="IPR014052">
    <property type="entry name" value="DNA_primase_ssu_euk/arc"/>
</dbReference>
<evidence type="ECO:0000313" key="11">
    <source>
        <dbReference type="EMBL" id="EOO01993.1"/>
    </source>
</evidence>
<dbReference type="GO" id="GO:0006269">
    <property type="term" value="P:DNA replication, synthesis of primer"/>
    <property type="evidence" value="ECO:0007669"/>
    <property type="project" value="UniProtKB-KW"/>
</dbReference>
<evidence type="ECO:0000256" key="6">
    <source>
        <dbReference type="ARBA" id="ARBA00022705"/>
    </source>
</evidence>
<evidence type="ECO:0000256" key="9">
    <source>
        <dbReference type="RuleBase" id="RU003514"/>
    </source>
</evidence>
<keyword evidence="3 9" id="KW-0639">Primosome</keyword>
<organism evidence="11 12">
    <name type="scientific">Phaeoacremonium minimum (strain UCR-PA7)</name>
    <name type="common">Esca disease fungus</name>
    <name type="synonym">Togninia minima</name>
    <dbReference type="NCBI Taxonomy" id="1286976"/>
    <lineage>
        <taxon>Eukaryota</taxon>
        <taxon>Fungi</taxon>
        <taxon>Dikarya</taxon>
        <taxon>Ascomycota</taxon>
        <taxon>Pezizomycotina</taxon>
        <taxon>Sordariomycetes</taxon>
        <taxon>Sordariomycetidae</taxon>
        <taxon>Togniniales</taxon>
        <taxon>Togniniaceae</taxon>
        <taxon>Phaeoacremonium</taxon>
    </lineage>
</organism>
<proteinExistence type="inferred from homology"/>
<dbReference type="NCBIfam" id="TIGR00335">
    <property type="entry name" value="primase_sml"/>
    <property type="match status" value="1"/>
</dbReference>
<dbReference type="SUPFAM" id="SSF56747">
    <property type="entry name" value="Prim-pol domain"/>
    <property type="match status" value="1"/>
</dbReference>
<evidence type="ECO:0000256" key="7">
    <source>
        <dbReference type="ARBA" id="ARBA00022723"/>
    </source>
</evidence>
<dbReference type="eggNOG" id="KOG2851">
    <property type="taxonomic scope" value="Eukaryota"/>
</dbReference>
<evidence type="ECO:0000256" key="3">
    <source>
        <dbReference type="ARBA" id="ARBA00022515"/>
    </source>
</evidence>
<feature type="compositionally biased region" description="Basic and acidic residues" evidence="10">
    <location>
        <begin position="23"/>
        <end position="33"/>
    </location>
</feature>
<comment type="similarity">
    <text evidence="1 9">Belongs to the eukaryotic-type primase small subunit family.</text>
</comment>
<dbReference type="EC" id="2.7.7.-" evidence="9"/>
<dbReference type="GO" id="GO:0005658">
    <property type="term" value="C:alpha DNA polymerase:primase complex"/>
    <property type="evidence" value="ECO:0007669"/>
    <property type="project" value="UniProtKB-ARBA"/>
</dbReference>
<keyword evidence="7" id="KW-0479">Metal-binding</keyword>
<dbReference type="CDD" id="cd04860">
    <property type="entry name" value="AE_Prim_S"/>
    <property type="match status" value="1"/>
</dbReference>
<dbReference type="Pfam" id="PF01896">
    <property type="entry name" value="DNA_primase_S"/>
    <property type="match status" value="1"/>
</dbReference>
<dbReference type="GO" id="GO:0003899">
    <property type="term" value="F:DNA-directed RNA polymerase activity"/>
    <property type="evidence" value="ECO:0007669"/>
    <property type="project" value="InterPro"/>
</dbReference>
<evidence type="ECO:0000256" key="5">
    <source>
        <dbReference type="ARBA" id="ARBA00022695"/>
    </source>
</evidence>
<dbReference type="AlphaFoldDB" id="R8BRI8"/>
<dbReference type="GO" id="GO:0046872">
    <property type="term" value="F:metal ion binding"/>
    <property type="evidence" value="ECO:0007669"/>
    <property type="project" value="UniProtKB-KW"/>
</dbReference>